<dbReference type="InterPro" id="IPR013078">
    <property type="entry name" value="His_Pase_superF_clade-1"/>
</dbReference>
<dbReference type="Gene3D" id="3.40.50.1240">
    <property type="entry name" value="Phosphoglycerate mutase-like"/>
    <property type="match status" value="1"/>
</dbReference>
<accession>A0A3E4QYH2</accession>
<protein>
    <recommendedName>
        <fullName evidence="3">Phosphohistidine phosphatase SixA</fullName>
    </recommendedName>
</protein>
<dbReference type="EMBL" id="QSRJ01000001">
    <property type="protein sequence ID" value="RGL12269.1"/>
    <property type="molecule type" value="Genomic_DNA"/>
</dbReference>
<dbReference type="CDD" id="cd07067">
    <property type="entry name" value="HP_PGM_like"/>
    <property type="match status" value="1"/>
</dbReference>
<evidence type="ECO:0000313" key="2">
    <source>
        <dbReference type="Proteomes" id="UP000260943"/>
    </source>
</evidence>
<evidence type="ECO:0000313" key="1">
    <source>
        <dbReference type="EMBL" id="RGL12269.1"/>
    </source>
</evidence>
<reference evidence="1 2" key="1">
    <citation type="submission" date="2018-08" db="EMBL/GenBank/DDBJ databases">
        <title>A genome reference for cultivated species of the human gut microbiota.</title>
        <authorList>
            <person name="Zou Y."/>
            <person name="Xue W."/>
            <person name="Luo G."/>
        </authorList>
    </citation>
    <scope>NUCLEOTIDE SEQUENCE [LARGE SCALE GENOMIC DNA]</scope>
    <source>
        <strain evidence="1 2">TF08-14</strain>
    </source>
</reference>
<gene>
    <name evidence="1" type="ORF">DXC81_01000</name>
</gene>
<proteinExistence type="predicted"/>
<dbReference type="Proteomes" id="UP000260943">
    <property type="component" value="Unassembled WGS sequence"/>
</dbReference>
<evidence type="ECO:0008006" key="3">
    <source>
        <dbReference type="Google" id="ProtNLM"/>
    </source>
</evidence>
<dbReference type="InterPro" id="IPR029033">
    <property type="entry name" value="His_PPase_superfam"/>
</dbReference>
<comment type="caution">
    <text evidence="1">The sequence shown here is derived from an EMBL/GenBank/DDBJ whole genome shotgun (WGS) entry which is preliminary data.</text>
</comment>
<organism evidence="1 2">
    <name type="scientific">Collinsella tanakaei</name>
    <dbReference type="NCBI Taxonomy" id="626935"/>
    <lineage>
        <taxon>Bacteria</taxon>
        <taxon>Bacillati</taxon>
        <taxon>Actinomycetota</taxon>
        <taxon>Coriobacteriia</taxon>
        <taxon>Coriobacteriales</taxon>
        <taxon>Coriobacteriaceae</taxon>
        <taxon>Collinsella</taxon>
    </lineage>
</organism>
<name>A0A3E4QYH2_9ACTN</name>
<dbReference type="AlphaFoldDB" id="A0A3E4QYH2"/>
<dbReference type="SUPFAM" id="SSF53254">
    <property type="entry name" value="Phosphoglycerate mutase-like"/>
    <property type="match status" value="1"/>
</dbReference>
<dbReference type="RefSeq" id="WP_117678776.1">
    <property type="nucleotide sequence ID" value="NZ_QSRJ01000001.1"/>
</dbReference>
<sequence length="161" mass="17619">MVKNLILIRHGKAEPGSLDQLDEERRLTPQGLDALRAPTGFAHGVSLMDDSEREHAQVWVSPAVRTHQTAQALLDVIGERPLVDKGCLWEQDSVAFLDELEQSDAQTVIVVGHIPFMNDMVELLSGACIGFKPGAMAKLSLRGPLQPRCADLSWFVQGPKA</sequence>